<gene>
    <name evidence="1 3 4" type="ORF">SRAE_2000507100</name>
</gene>
<evidence type="ECO:0000313" key="3">
    <source>
        <dbReference type="WBParaSite" id="SRAE_2000507100.1"/>
    </source>
</evidence>
<dbReference type="CTD" id="36382817"/>
<reference evidence="3" key="2">
    <citation type="submission" date="2020-12" db="UniProtKB">
        <authorList>
            <consortium name="WormBaseParasite"/>
        </authorList>
    </citation>
    <scope>IDENTIFICATION</scope>
</reference>
<dbReference type="EMBL" id="LN609529">
    <property type="protein sequence ID" value="CEF70439.2"/>
    <property type="molecule type" value="Genomic_DNA"/>
</dbReference>
<evidence type="ECO:0000313" key="4">
    <source>
        <dbReference type="WormBase" id="SRAE_2000507100"/>
    </source>
</evidence>
<protein>
    <submittedName>
        <fullName evidence="1 3">Uncharacterized protein</fullName>
    </submittedName>
</protein>
<dbReference type="AlphaFoldDB" id="A0A090LKT0"/>
<name>A0A090LKT0_STRRB</name>
<dbReference type="GeneID" id="36382817"/>
<keyword evidence="2" id="KW-1185">Reference proteome</keyword>
<organism evidence="1">
    <name type="scientific">Strongyloides ratti</name>
    <name type="common">Parasitic roundworm</name>
    <dbReference type="NCBI Taxonomy" id="34506"/>
    <lineage>
        <taxon>Eukaryota</taxon>
        <taxon>Metazoa</taxon>
        <taxon>Ecdysozoa</taxon>
        <taxon>Nematoda</taxon>
        <taxon>Chromadorea</taxon>
        <taxon>Rhabditida</taxon>
        <taxon>Tylenchina</taxon>
        <taxon>Panagrolaimomorpha</taxon>
        <taxon>Strongyloidoidea</taxon>
        <taxon>Strongyloididae</taxon>
        <taxon>Strongyloides</taxon>
    </lineage>
</organism>
<dbReference type="WBParaSite" id="SRAE_2000507100.1">
    <property type="protein sequence ID" value="SRAE_2000507100.1"/>
    <property type="gene ID" value="WBGene00265324"/>
</dbReference>
<dbReference type="WormBase" id="SRAE_2000507100">
    <property type="protein sequence ID" value="SRP10029"/>
    <property type="gene ID" value="WBGene00265324"/>
</dbReference>
<dbReference type="Proteomes" id="UP000035682">
    <property type="component" value="Unplaced"/>
</dbReference>
<reference evidence="1 2" key="1">
    <citation type="submission" date="2014-09" db="EMBL/GenBank/DDBJ databases">
        <authorList>
            <person name="Martin A.A."/>
        </authorList>
    </citation>
    <scope>NUCLEOTIDE SEQUENCE</scope>
    <source>
        <strain evidence="2">ED321</strain>
        <strain evidence="1">ED321 Heterogonic</strain>
    </source>
</reference>
<sequence>MNINFKYKTLAVILIISVIILTDGYLYTCQHKRSSKKRNCTLYVELQRSEFPKYVMPRLMEADRHNLQYLYNLLGRHPNVTRLMNRYVDKNLNQTNIARICTGFSIKFYYPTYMIFVLQVIQKNKKNNCLQRGLRVFCINKRN</sequence>
<evidence type="ECO:0000313" key="2">
    <source>
        <dbReference type="Proteomes" id="UP000035682"/>
    </source>
</evidence>
<dbReference type="RefSeq" id="XP_024509636.1">
    <property type="nucleotide sequence ID" value="XM_024644036.1"/>
</dbReference>
<proteinExistence type="predicted"/>
<evidence type="ECO:0000313" key="1">
    <source>
        <dbReference type="EMBL" id="CEF70439.2"/>
    </source>
</evidence>
<accession>A0A090LKT0</accession>